<feature type="non-terminal residue" evidence="1">
    <location>
        <position position="275"/>
    </location>
</feature>
<keyword evidence="2" id="KW-1185">Reference proteome</keyword>
<dbReference type="AlphaFoldDB" id="A0AAD5N1U7"/>
<gene>
    <name evidence="1" type="ORF">KIN20_016360</name>
</gene>
<reference evidence="1" key="1">
    <citation type="submission" date="2021-06" db="EMBL/GenBank/DDBJ databases">
        <title>Parelaphostrongylus tenuis whole genome reference sequence.</title>
        <authorList>
            <person name="Garwood T.J."/>
            <person name="Larsen P.A."/>
            <person name="Fountain-Jones N.M."/>
            <person name="Garbe J.R."/>
            <person name="Macchietto M.G."/>
            <person name="Kania S.A."/>
            <person name="Gerhold R.W."/>
            <person name="Richards J.E."/>
            <person name="Wolf T.M."/>
        </authorList>
    </citation>
    <scope>NUCLEOTIDE SEQUENCE</scope>
    <source>
        <strain evidence="1">MNPRO001-30</strain>
        <tissue evidence="1">Meninges</tissue>
    </source>
</reference>
<comment type="caution">
    <text evidence="1">The sequence shown here is derived from an EMBL/GenBank/DDBJ whole genome shotgun (WGS) entry which is preliminary data.</text>
</comment>
<proteinExistence type="predicted"/>
<accession>A0AAD5N1U7</accession>
<dbReference type="Proteomes" id="UP001196413">
    <property type="component" value="Unassembled WGS sequence"/>
</dbReference>
<protein>
    <submittedName>
        <fullName evidence="1">Uncharacterized protein</fullName>
    </submittedName>
</protein>
<dbReference type="EMBL" id="JAHQIW010003289">
    <property type="protein sequence ID" value="KAJ1358054.1"/>
    <property type="molecule type" value="Genomic_DNA"/>
</dbReference>
<name>A0AAD5N1U7_PARTN</name>
<evidence type="ECO:0000313" key="2">
    <source>
        <dbReference type="Proteomes" id="UP001196413"/>
    </source>
</evidence>
<organism evidence="1 2">
    <name type="scientific">Parelaphostrongylus tenuis</name>
    <name type="common">Meningeal worm</name>
    <dbReference type="NCBI Taxonomy" id="148309"/>
    <lineage>
        <taxon>Eukaryota</taxon>
        <taxon>Metazoa</taxon>
        <taxon>Ecdysozoa</taxon>
        <taxon>Nematoda</taxon>
        <taxon>Chromadorea</taxon>
        <taxon>Rhabditida</taxon>
        <taxon>Rhabditina</taxon>
        <taxon>Rhabditomorpha</taxon>
        <taxon>Strongyloidea</taxon>
        <taxon>Metastrongylidae</taxon>
        <taxon>Parelaphostrongylus</taxon>
    </lineage>
</organism>
<evidence type="ECO:0000313" key="1">
    <source>
        <dbReference type="EMBL" id="KAJ1358054.1"/>
    </source>
</evidence>
<sequence length="275" mass="30061">AAMRDMEIHTLPASACQWQWRSLLQQRHGRRLPAISPSLNAAKALVKRLVIQGVTDVLEQQGHAAGLPDAIIAIILGQLSVNVFYTPLQCHKVMISPANPINQEMMITTCVIVDNTVTTTCPPAPPPAAPPVLGPAAAPVMCMPATGVNFAPIPPEHLSISGTLTTSNIIMANWSREMWQSVVNRVLRMITSGPFRNALRHGICHRHLKPLGWNNNARGVVARHLILHAGGNIGGSDKIVELDESLFTKKRYNAILCFSQQWLFGGTLRKESNEF</sequence>